<reference evidence="4 5" key="1">
    <citation type="submission" date="2025-04" db="UniProtKB">
        <authorList>
            <consortium name="RefSeq"/>
        </authorList>
    </citation>
    <scope>IDENTIFICATION</scope>
    <source>
        <strain evidence="4 5">MV-25-SWS-2005</strain>
        <tissue evidence="4 5">Whole body</tissue>
    </source>
</reference>
<feature type="region of interest" description="Disordered" evidence="1">
    <location>
        <begin position="330"/>
        <end position="374"/>
    </location>
</feature>
<evidence type="ECO:0000256" key="1">
    <source>
        <dbReference type="SAM" id="MobiDB-lite"/>
    </source>
</evidence>
<keyword evidence="2" id="KW-0812">Transmembrane</keyword>
<sequence>MLSGWMSQRSAPPLTRSMITGRSRSRSPISSSIFRAIWMVFSSRPIATAIKSFEMAAPAAAPASVKRLPDPDPKIAAVAAMPKITITSSSTTSSSSSSRGAAVPKSPDGLTALVAKKSLTSMSDEEIIQENLKEILDLKSREERKANGRLVAVIVCFLVIFLAIYHAWIQDALAGVLVPAGIMLSYFAWVVVLAKRDKHKRAMFEKHIEEVAMKNKSELEEKHSRMKHSHGHGHGHGHTVTAMNADQQSCSGSASSSLHYVNELLPNGEHRKKQRRHRQRHGEGERPGRAHRATGATTEATVHRSGGAKRPSIRQKLFGQSIAHVKLVETQSDSMDSTGGGPTAPTGPSSEKRKRLQRMDNLPMPQVVRMSSAP</sequence>
<gene>
    <name evidence="4 5" type="primary">LOC4814864</name>
</gene>
<feature type="transmembrane region" description="Helical" evidence="2">
    <location>
        <begin position="150"/>
        <end position="168"/>
    </location>
</feature>
<feature type="compositionally biased region" description="Polar residues" evidence="1">
    <location>
        <begin position="1"/>
        <end position="10"/>
    </location>
</feature>
<feature type="compositionally biased region" description="Basic residues" evidence="1">
    <location>
        <begin position="224"/>
        <end position="237"/>
    </location>
</feature>
<name>A0A6I8UFT4_DROPS</name>
<feature type="transmembrane region" description="Helical" evidence="2">
    <location>
        <begin position="174"/>
        <end position="194"/>
    </location>
</feature>
<dbReference type="RefSeq" id="XP_001354824.3">
    <property type="nucleotide sequence ID" value="XM_001354788.3"/>
</dbReference>
<evidence type="ECO:0000313" key="3">
    <source>
        <dbReference type="Proteomes" id="UP000001819"/>
    </source>
</evidence>
<keyword evidence="2" id="KW-0472">Membrane</keyword>
<dbReference type="RefSeq" id="XP_015041697.2">
    <property type="nucleotide sequence ID" value="XM_015186211.2"/>
</dbReference>
<keyword evidence="2" id="KW-1133">Transmembrane helix</keyword>
<feature type="region of interest" description="Disordered" evidence="1">
    <location>
        <begin position="1"/>
        <end position="25"/>
    </location>
</feature>
<dbReference type="AlphaFoldDB" id="A0A6I8UFT4"/>
<feature type="region of interest" description="Disordered" evidence="1">
    <location>
        <begin position="218"/>
        <end position="240"/>
    </location>
</feature>
<protein>
    <submittedName>
        <fullName evidence="4 5">Uncharacterized protein</fullName>
    </submittedName>
</protein>
<keyword evidence="3" id="KW-1185">Reference proteome</keyword>
<evidence type="ECO:0000313" key="5">
    <source>
        <dbReference type="RefSeq" id="XP_015041697.2"/>
    </source>
</evidence>
<evidence type="ECO:0000256" key="2">
    <source>
        <dbReference type="SAM" id="Phobius"/>
    </source>
</evidence>
<feature type="region of interest" description="Disordered" evidence="1">
    <location>
        <begin position="264"/>
        <end position="313"/>
    </location>
</feature>
<dbReference type="KEGG" id="dpo:4814864"/>
<dbReference type="Proteomes" id="UP000001819">
    <property type="component" value="Chromosome X"/>
</dbReference>
<proteinExistence type="predicted"/>
<feature type="compositionally biased region" description="Basic residues" evidence="1">
    <location>
        <begin position="270"/>
        <end position="280"/>
    </location>
</feature>
<evidence type="ECO:0000313" key="4">
    <source>
        <dbReference type="RefSeq" id="XP_001354824.3"/>
    </source>
</evidence>
<organism evidence="3 4">
    <name type="scientific">Drosophila pseudoobscura pseudoobscura</name>
    <name type="common">Fruit fly</name>
    <dbReference type="NCBI Taxonomy" id="46245"/>
    <lineage>
        <taxon>Eukaryota</taxon>
        <taxon>Metazoa</taxon>
        <taxon>Ecdysozoa</taxon>
        <taxon>Arthropoda</taxon>
        <taxon>Hexapoda</taxon>
        <taxon>Insecta</taxon>
        <taxon>Pterygota</taxon>
        <taxon>Neoptera</taxon>
        <taxon>Endopterygota</taxon>
        <taxon>Diptera</taxon>
        <taxon>Brachycera</taxon>
        <taxon>Muscomorpha</taxon>
        <taxon>Ephydroidea</taxon>
        <taxon>Drosophilidae</taxon>
        <taxon>Drosophila</taxon>
        <taxon>Sophophora</taxon>
    </lineage>
</organism>
<accession>A0A6I8UFT4</accession>